<proteinExistence type="predicted"/>
<dbReference type="GO" id="GO:0005524">
    <property type="term" value="F:ATP binding"/>
    <property type="evidence" value="ECO:0007669"/>
    <property type="project" value="UniProtKB-KW"/>
</dbReference>
<dbReference type="InterPro" id="IPR003812">
    <property type="entry name" value="Fido"/>
</dbReference>
<dbReference type="Pfam" id="PF02661">
    <property type="entry name" value="Fic"/>
    <property type="match status" value="1"/>
</dbReference>
<feature type="binding site" evidence="2">
    <location>
        <begin position="331"/>
        <end position="338"/>
    </location>
    <ligand>
        <name>ATP</name>
        <dbReference type="ChEBI" id="CHEBI:30616"/>
    </ligand>
</feature>
<accession>A0A7W9BNC3</accession>
<dbReference type="InterPro" id="IPR040198">
    <property type="entry name" value="Fido_containing"/>
</dbReference>
<dbReference type="PANTHER" id="PTHR13504:SF38">
    <property type="entry name" value="FIDO DOMAIN-CONTAINING PROTEIN"/>
    <property type="match status" value="1"/>
</dbReference>
<dbReference type="RefSeq" id="WP_183530763.1">
    <property type="nucleotide sequence ID" value="NZ_JACIJM010000012.1"/>
</dbReference>
<organism evidence="4 5">
    <name type="scientific">Yoonia ponticola</name>
    <dbReference type="NCBI Taxonomy" id="1524255"/>
    <lineage>
        <taxon>Bacteria</taxon>
        <taxon>Pseudomonadati</taxon>
        <taxon>Pseudomonadota</taxon>
        <taxon>Alphaproteobacteria</taxon>
        <taxon>Rhodobacterales</taxon>
        <taxon>Paracoccaceae</taxon>
        <taxon>Yoonia</taxon>
    </lineage>
</organism>
<sequence>MNFYGRKLPGPGRIAGYGWLVSELGMRVPMPRRLAFVSDHHKRQSEPEWEIFRAPQWPGESVFDHLVFAIKNEGIDLRILHEVTRVADPSEISQALAGATGVFARRVWFFWEWLTDEQLDVPDLGKVKYEPALDPSAYFVIDPGERSARHKVINNLPGTPAFCPLVQRSLKIRQLIERELPAQAIEVTEKAPQHIVSRAAAFLLLDDSRASFAIEQEKPGPQRAARWARAIGEAGRCQLSQSEFERLQQIVLQDARFVKMGIRKEGGFVGGHSRDGKVPEPVHISARHEDLSDLLEGIALYETRALKGGVDPMVVAAALSFGFVYIHPFEDGNGRIHRYLLHHVLARGGFNPAGLVFPISVVVYRRIEEYSDILKSVSGPMMEFIEWKPTAQGNVDVLSETAVLYRFFDCTEHAEFVADCVRETVEQDLPAEIDYIARYDRFKSAIDEMLEMPARTVDLLRGFLEQGNGKLSKRALHKEFSALTEEEVTLIEETYAEAWDLD</sequence>
<dbReference type="EMBL" id="JACIJM010000012">
    <property type="protein sequence ID" value="MBB5723665.1"/>
    <property type="molecule type" value="Genomic_DNA"/>
</dbReference>
<protein>
    <recommendedName>
        <fullName evidence="3">Fido domain-containing protein</fullName>
    </recommendedName>
</protein>
<reference evidence="4 5" key="1">
    <citation type="submission" date="2020-08" db="EMBL/GenBank/DDBJ databases">
        <title>Genomic Encyclopedia of Type Strains, Phase IV (KMG-IV): sequencing the most valuable type-strain genomes for metagenomic binning, comparative biology and taxonomic classification.</title>
        <authorList>
            <person name="Goeker M."/>
        </authorList>
    </citation>
    <scope>NUCLEOTIDE SEQUENCE [LARGE SCALE GENOMIC DNA]</scope>
    <source>
        <strain evidence="4 5">DSM 101064</strain>
    </source>
</reference>
<dbReference type="InterPro" id="IPR036597">
    <property type="entry name" value="Fido-like_dom_sf"/>
</dbReference>
<evidence type="ECO:0000256" key="2">
    <source>
        <dbReference type="PIRSR" id="PIRSR640198-2"/>
    </source>
</evidence>
<gene>
    <name evidence="4" type="ORF">FHS72_003310</name>
</gene>
<evidence type="ECO:0000313" key="4">
    <source>
        <dbReference type="EMBL" id="MBB5723665.1"/>
    </source>
</evidence>
<dbReference type="Gene3D" id="1.10.3290.10">
    <property type="entry name" value="Fido-like domain"/>
    <property type="match status" value="1"/>
</dbReference>
<evidence type="ECO:0000259" key="3">
    <source>
        <dbReference type="PROSITE" id="PS51459"/>
    </source>
</evidence>
<dbReference type="SUPFAM" id="SSF140931">
    <property type="entry name" value="Fic-like"/>
    <property type="match status" value="1"/>
</dbReference>
<feature type="domain" description="Fido" evidence="3">
    <location>
        <begin position="239"/>
        <end position="390"/>
    </location>
</feature>
<keyword evidence="2" id="KW-0547">Nucleotide-binding</keyword>
<name>A0A7W9BNC3_9RHOB</name>
<dbReference type="Proteomes" id="UP000535415">
    <property type="component" value="Unassembled WGS sequence"/>
</dbReference>
<evidence type="ECO:0000313" key="5">
    <source>
        <dbReference type="Proteomes" id="UP000535415"/>
    </source>
</evidence>
<dbReference type="PANTHER" id="PTHR13504">
    <property type="entry name" value="FIDO DOMAIN-CONTAINING PROTEIN DDB_G0283145"/>
    <property type="match status" value="1"/>
</dbReference>
<evidence type="ECO:0000256" key="1">
    <source>
        <dbReference type="PIRSR" id="PIRSR640198-1"/>
    </source>
</evidence>
<comment type="caution">
    <text evidence="4">The sequence shown here is derived from an EMBL/GenBank/DDBJ whole genome shotgun (WGS) entry which is preliminary data.</text>
</comment>
<keyword evidence="2" id="KW-0067">ATP-binding</keyword>
<keyword evidence="5" id="KW-1185">Reference proteome</keyword>
<dbReference type="AlphaFoldDB" id="A0A7W9BNC3"/>
<feature type="active site" evidence="1">
    <location>
        <position position="327"/>
    </location>
</feature>
<dbReference type="PROSITE" id="PS51459">
    <property type="entry name" value="FIDO"/>
    <property type="match status" value="1"/>
</dbReference>